<reference evidence="1 2" key="1">
    <citation type="submission" date="2017-05" db="EMBL/GenBank/DDBJ databases">
        <title>Complete and WGS of Bordetella genogroups.</title>
        <authorList>
            <person name="Spilker T."/>
            <person name="LiPuma J."/>
        </authorList>
    </citation>
    <scope>NUCLEOTIDE SEQUENCE [LARGE SCALE GENOMIC DNA]</scope>
    <source>
        <strain evidence="1 2">AU9919</strain>
    </source>
</reference>
<dbReference type="Proteomes" id="UP000216885">
    <property type="component" value="Unassembled WGS sequence"/>
</dbReference>
<sequence>MSSSRGYVFEVRRSFDDETAFFAKMGRFFASATVRRECGGYPLNDGPRHRWFTVRQENDSRILGFVSIEHQADEVRIREGYLRVEARDKGLFRELRTRVLAYIDERGLAAKVQVLQSNVHLLTPYGFEVHSVRGQWVTLKRERYVESRAADQSCCSVV</sequence>
<gene>
    <name evidence="1" type="ORF">CAL20_10250</name>
</gene>
<name>A0A261U8K6_9BORD</name>
<dbReference type="Gene3D" id="3.40.630.30">
    <property type="match status" value="1"/>
</dbReference>
<protein>
    <submittedName>
        <fullName evidence="1">N-acetyltransferase</fullName>
    </submittedName>
</protein>
<evidence type="ECO:0000313" key="1">
    <source>
        <dbReference type="EMBL" id="OZI57742.1"/>
    </source>
</evidence>
<evidence type="ECO:0000313" key="2">
    <source>
        <dbReference type="Proteomes" id="UP000216885"/>
    </source>
</evidence>
<organism evidence="1 2">
    <name type="scientific">Bordetella genomosp. 4</name>
    <dbReference type="NCBI Taxonomy" id="463044"/>
    <lineage>
        <taxon>Bacteria</taxon>
        <taxon>Pseudomonadati</taxon>
        <taxon>Pseudomonadota</taxon>
        <taxon>Betaproteobacteria</taxon>
        <taxon>Burkholderiales</taxon>
        <taxon>Alcaligenaceae</taxon>
        <taxon>Bordetella</taxon>
    </lineage>
</organism>
<proteinExistence type="predicted"/>
<dbReference type="GO" id="GO:0016740">
    <property type="term" value="F:transferase activity"/>
    <property type="evidence" value="ECO:0007669"/>
    <property type="project" value="UniProtKB-KW"/>
</dbReference>
<keyword evidence="2" id="KW-1185">Reference proteome</keyword>
<keyword evidence="1" id="KW-0808">Transferase</keyword>
<dbReference type="InterPro" id="IPR016181">
    <property type="entry name" value="Acyl_CoA_acyltransferase"/>
</dbReference>
<dbReference type="SUPFAM" id="SSF55729">
    <property type="entry name" value="Acyl-CoA N-acyltransferases (Nat)"/>
    <property type="match status" value="1"/>
</dbReference>
<dbReference type="AlphaFoldDB" id="A0A261U8K6"/>
<comment type="caution">
    <text evidence="1">The sequence shown here is derived from an EMBL/GenBank/DDBJ whole genome shotgun (WGS) entry which is preliminary data.</text>
</comment>
<dbReference type="EMBL" id="NEVQ01000012">
    <property type="protein sequence ID" value="OZI57742.1"/>
    <property type="molecule type" value="Genomic_DNA"/>
</dbReference>
<accession>A0A261U8K6</accession>